<proteinExistence type="predicted"/>
<gene>
    <name evidence="1" type="ORF">AVEN_243889_1</name>
</gene>
<sequence>MTRLSDELTLKHVTYNWSREKQSLLKSYHRDFASKLKERVTLTPANEAAKSLRNFILLKQPAELIKYESVDSIGEVEVAAKYPVEFLYTLAPPGIPPQVLYLKV</sequence>
<evidence type="ECO:0000313" key="2">
    <source>
        <dbReference type="Proteomes" id="UP000499080"/>
    </source>
</evidence>
<organism evidence="1 2">
    <name type="scientific">Araneus ventricosus</name>
    <name type="common">Orbweaver spider</name>
    <name type="synonym">Epeira ventricosa</name>
    <dbReference type="NCBI Taxonomy" id="182803"/>
    <lineage>
        <taxon>Eukaryota</taxon>
        <taxon>Metazoa</taxon>
        <taxon>Ecdysozoa</taxon>
        <taxon>Arthropoda</taxon>
        <taxon>Chelicerata</taxon>
        <taxon>Arachnida</taxon>
        <taxon>Araneae</taxon>
        <taxon>Araneomorphae</taxon>
        <taxon>Entelegynae</taxon>
        <taxon>Araneoidea</taxon>
        <taxon>Araneidae</taxon>
        <taxon>Araneus</taxon>
    </lineage>
</organism>
<comment type="caution">
    <text evidence="1">The sequence shown here is derived from an EMBL/GenBank/DDBJ whole genome shotgun (WGS) entry which is preliminary data.</text>
</comment>
<dbReference type="OrthoDB" id="6427864at2759"/>
<protein>
    <submittedName>
        <fullName evidence="1">Uncharacterized protein</fullName>
    </submittedName>
</protein>
<dbReference type="EMBL" id="BGPR01008652">
    <property type="protein sequence ID" value="GBN35163.1"/>
    <property type="molecule type" value="Genomic_DNA"/>
</dbReference>
<name>A0A4Y2N8A2_ARAVE</name>
<reference evidence="1 2" key="1">
    <citation type="journal article" date="2019" name="Sci. Rep.">
        <title>Orb-weaving spider Araneus ventricosus genome elucidates the spidroin gene catalogue.</title>
        <authorList>
            <person name="Kono N."/>
            <person name="Nakamura H."/>
            <person name="Ohtoshi R."/>
            <person name="Moran D.A.P."/>
            <person name="Shinohara A."/>
            <person name="Yoshida Y."/>
            <person name="Fujiwara M."/>
            <person name="Mori M."/>
            <person name="Tomita M."/>
            <person name="Arakawa K."/>
        </authorList>
    </citation>
    <scope>NUCLEOTIDE SEQUENCE [LARGE SCALE GENOMIC DNA]</scope>
</reference>
<evidence type="ECO:0000313" key="1">
    <source>
        <dbReference type="EMBL" id="GBN35163.1"/>
    </source>
</evidence>
<accession>A0A4Y2N8A2</accession>
<dbReference type="AlphaFoldDB" id="A0A4Y2N8A2"/>
<keyword evidence="2" id="KW-1185">Reference proteome</keyword>
<dbReference type="Proteomes" id="UP000499080">
    <property type="component" value="Unassembled WGS sequence"/>
</dbReference>